<evidence type="ECO:0000256" key="1">
    <source>
        <dbReference type="ARBA" id="ARBA00001954"/>
    </source>
</evidence>
<protein>
    <recommendedName>
        <fullName evidence="3">phenylalanine 4-monooxygenase</fullName>
        <ecNumber evidence="3">1.14.16.1</ecNumber>
    </recommendedName>
</protein>
<evidence type="ECO:0000256" key="4">
    <source>
        <dbReference type="ARBA" id="ARBA00022723"/>
    </source>
</evidence>
<evidence type="ECO:0000256" key="8">
    <source>
        <dbReference type="PIRSR" id="PIRSR601273-2"/>
    </source>
</evidence>
<keyword evidence="11" id="KW-1185">Reference proteome</keyword>
<dbReference type="PANTHER" id="PTHR11473:SF24">
    <property type="entry name" value="PHENYLALANINE-4-HYDROXYLASE"/>
    <property type="match status" value="1"/>
</dbReference>
<dbReference type="OrthoDB" id="983542at2759"/>
<organism evidence="12">
    <name type="scientific">Enterobius vermicularis</name>
    <name type="common">Human pinworm</name>
    <dbReference type="NCBI Taxonomy" id="51028"/>
    <lineage>
        <taxon>Eukaryota</taxon>
        <taxon>Metazoa</taxon>
        <taxon>Ecdysozoa</taxon>
        <taxon>Nematoda</taxon>
        <taxon>Chromadorea</taxon>
        <taxon>Rhabditida</taxon>
        <taxon>Spirurina</taxon>
        <taxon>Oxyuridomorpha</taxon>
        <taxon>Oxyuroidea</taxon>
        <taxon>Oxyuridae</taxon>
        <taxon>Enterobius</taxon>
    </lineage>
</organism>
<dbReference type="InterPro" id="IPR036329">
    <property type="entry name" value="Aro-AA_hydroxylase_C_sf"/>
</dbReference>
<evidence type="ECO:0000259" key="9">
    <source>
        <dbReference type="PROSITE" id="PS51410"/>
    </source>
</evidence>
<feature type="binding site" evidence="8">
    <location>
        <position position="170"/>
    </location>
    <ligand>
        <name>Fe cation</name>
        <dbReference type="ChEBI" id="CHEBI:24875"/>
    </ligand>
</feature>
<dbReference type="SUPFAM" id="SSF56534">
    <property type="entry name" value="Aromatic aminoacid monoxygenases, catalytic and oligomerization domains"/>
    <property type="match status" value="1"/>
</dbReference>
<proteinExistence type="inferred from homology"/>
<evidence type="ECO:0000313" key="11">
    <source>
        <dbReference type="Proteomes" id="UP000274131"/>
    </source>
</evidence>
<keyword evidence="7" id="KW-0503">Monooxygenase</keyword>
<comment type="cofactor">
    <cofactor evidence="1 8">
        <name>Fe(2+)</name>
        <dbReference type="ChEBI" id="CHEBI:29033"/>
    </cofactor>
</comment>
<evidence type="ECO:0000313" key="10">
    <source>
        <dbReference type="EMBL" id="VDD92518.1"/>
    </source>
</evidence>
<dbReference type="PRINTS" id="PR00372">
    <property type="entry name" value="FYWHYDRXLASE"/>
</dbReference>
<dbReference type="InterPro" id="IPR019774">
    <property type="entry name" value="Aromatic-AA_hydroxylase_C"/>
</dbReference>
<dbReference type="PROSITE" id="PS00367">
    <property type="entry name" value="BH4_AAA_HYDROXYL_1"/>
    <property type="match status" value="1"/>
</dbReference>
<dbReference type="GO" id="GO:0005506">
    <property type="term" value="F:iron ion binding"/>
    <property type="evidence" value="ECO:0007669"/>
    <property type="project" value="InterPro"/>
</dbReference>
<dbReference type="InterPro" id="IPR036951">
    <property type="entry name" value="ArAA_hydroxylase_sf"/>
</dbReference>
<comment type="similarity">
    <text evidence="2">Belongs to the biopterin-dependent aromatic amino acid hydroxylase family.</text>
</comment>
<feature type="binding site" evidence="8">
    <location>
        <position position="175"/>
    </location>
    <ligand>
        <name>Fe cation</name>
        <dbReference type="ChEBI" id="CHEBI:24875"/>
    </ligand>
</feature>
<dbReference type="Pfam" id="PF00351">
    <property type="entry name" value="Biopterin_H"/>
    <property type="match status" value="1"/>
</dbReference>
<dbReference type="STRING" id="51028.A0A0N4VB83"/>
<dbReference type="Gene3D" id="1.10.800.10">
    <property type="entry name" value="Aromatic amino acid hydroxylase"/>
    <property type="match status" value="1"/>
</dbReference>
<evidence type="ECO:0000256" key="2">
    <source>
        <dbReference type="ARBA" id="ARBA00009712"/>
    </source>
</evidence>
<dbReference type="PROSITE" id="PS51410">
    <property type="entry name" value="BH4_AAA_HYDROXYL_2"/>
    <property type="match status" value="1"/>
</dbReference>
<accession>A0A0N4VB83</accession>
<dbReference type="AlphaFoldDB" id="A0A0N4VB83"/>
<feature type="binding site" evidence="8">
    <location>
        <position position="215"/>
    </location>
    <ligand>
        <name>Fe cation</name>
        <dbReference type="ChEBI" id="CHEBI:24875"/>
    </ligand>
</feature>
<dbReference type="Proteomes" id="UP000274131">
    <property type="component" value="Unassembled WGS sequence"/>
</dbReference>
<evidence type="ECO:0000256" key="7">
    <source>
        <dbReference type="ARBA" id="ARBA00023033"/>
    </source>
</evidence>
<dbReference type="EC" id="1.14.16.1" evidence="3"/>
<dbReference type="InterPro" id="IPR018301">
    <property type="entry name" value="ArAA_hydroxylase_Fe/CU_BS"/>
</dbReference>
<dbReference type="GO" id="GO:0004505">
    <property type="term" value="F:phenylalanine 4-monooxygenase activity"/>
    <property type="evidence" value="ECO:0007669"/>
    <property type="project" value="UniProtKB-EC"/>
</dbReference>
<keyword evidence="5" id="KW-0560">Oxidoreductase</keyword>
<gene>
    <name evidence="10" type="ORF">EVEC_LOCUS7269</name>
</gene>
<reference evidence="12" key="1">
    <citation type="submission" date="2017-02" db="UniProtKB">
        <authorList>
            <consortium name="WormBaseParasite"/>
        </authorList>
    </citation>
    <scope>IDENTIFICATION</scope>
</reference>
<keyword evidence="6 8" id="KW-0408">Iron</keyword>
<dbReference type="PANTHER" id="PTHR11473">
    <property type="entry name" value="AROMATIC AMINO ACID HYDROXYLASE"/>
    <property type="match status" value="1"/>
</dbReference>
<evidence type="ECO:0000313" key="12">
    <source>
        <dbReference type="WBParaSite" id="EVEC_0000778501-mRNA-1"/>
    </source>
</evidence>
<evidence type="ECO:0000256" key="6">
    <source>
        <dbReference type="ARBA" id="ARBA00023004"/>
    </source>
</evidence>
<keyword evidence="4 8" id="KW-0479">Metal-binding</keyword>
<feature type="domain" description="Biopterin-dependent aromatic amino acid hydroxylase family profile" evidence="9">
    <location>
        <begin position="1"/>
        <end position="338"/>
    </location>
</feature>
<name>A0A0N4VB83_ENTVE</name>
<evidence type="ECO:0000256" key="3">
    <source>
        <dbReference type="ARBA" id="ARBA00011995"/>
    </source>
</evidence>
<dbReference type="InterPro" id="IPR001273">
    <property type="entry name" value="ArAA_hydroxylase"/>
</dbReference>
<sequence>EQIRYPRKIQELDTLAHTVYNAGVEIDADHPGFKDKEYRKRRQELAEIAFNYRQGQKIPKVKYTKNEIKAWNAVYDALVNNTLPKHACKEYRQVFPLFQKHCGFQHDNIPQLQDISDYLKATSGFLIRPTAGMLSSRDFLASLAFRVFRCTQYIRHHSKPLFTPEPDACHEILGHVPLLADPDYAQFSQEFGLISLGAPDHLISKLASLYWYTIENGLCMENEKMKVYGAALLSAPDEIEHYLSGKPKIRQFDANVVANEKYPLTEKNWQYFVVNSFEDAKRNLMQWALPTRKCQLRYNPHTEIIETLDKSENVKKFTSELKGNVDSSNEKHFLQRLQ</sequence>
<reference evidence="10 11" key="2">
    <citation type="submission" date="2018-10" db="EMBL/GenBank/DDBJ databases">
        <authorList>
            <consortium name="Pathogen Informatics"/>
        </authorList>
    </citation>
    <scope>NUCLEOTIDE SEQUENCE [LARGE SCALE GENOMIC DNA]</scope>
</reference>
<evidence type="ECO:0000256" key="5">
    <source>
        <dbReference type="ARBA" id="ARBA00023002"/>
    </source>
</evidence>
<dbReference type="WBParaSite" id="EVEC_0000778501-mRNA-1">
    <property type="protein sequence ID" value="EVEC_0000778501-mRNA-1"/>
    <property type="gene ID" value="EVEC_0000778501"/>
</dbReference>
<dbReference type="EMBL" id="UXUI01008847">
    <property type="protein sequence ID" value="VDD92518.1"/>
    <property type="molecule type" value="Genomic_DNA"/>
</dbReference>